<reference evidence="3 4" key="1">
    <citation type="submission" date="2024-04" db="EMBL/GenBank/DDBJ databases">
        <title>Draft genome sequence of Sessilibacter corallicola NBRC 116591.</title>
        <authorList>
            <person name="Miyakawa T."/>
            <person name="Kusuya Y."/>
            <person name="Miura T."/>
        </authorList>
    </citation>
    <scope>NUCLEOTIDE SEQUENCE [LARGE SCALE GENOMIC DNA]</scope>
    <source>
        <strain evidence="3 4">KU-00831-HH</strain>
    </source>
</reference>
<keyword evidence="2" id="KW-0119">Carbohydrate metabolism</keyword>
<dbReference type="Gene3D" id="2.130.10.10">
    <property type="entry name" value="YVTN repeat-like/Quinoprotein amine dehydrogenase"/>
    <property type="match status" value="3"/>
</dbReference>
<dbReference type="PANTHER" id="PTHR30344:SF1">
    <property type="entry name" value="6-PHOSPHOGLUCONOLACTONASE"/>
    <property type="match status" value="1"/>
</dbReference>
<proteinExistence type="inferred from homology"/>
<organism evidence="3 4">
    <name type="scientific">Sessilibacter corallicola</name>
    <dbReference type="NCBI Taxonomy" id="2904075"/>
    <lineage>
        <taxon>Bacteria</taxon>
        <taxon>Pseudomonadati</taxon>
        <taxon>Pseudomonadota</taxon>
        <taxon>Gammaproteobacteria</taxon>
        <taxon>Cellvibrionales</taxon>
        <taxon>Cellvibrionaceae</taxon>
        <taxon>Sessilibacter</taxon>
    </lineage>
</organism>
<evidence type="ECO:0008006" key="5">
    <source>
        <dbReference type="Google" id="ProtNLM"/>
    </source>
</evidence>
<dbReference type="InterPro" id="IPR019405">
    <property type="entry name" value="Lactonase_7-beta_prop"/>
</dbReference>
<dbReference type="SUPFAM" id="SSF75011">
    <property type="entry name" value="3-carboxy-cis,cis-mucoante lactonizing enzyme"/>
    <property type="match status" value="1"/>
</dbReference>
<dbReference type="InterPro" id="IPR050282">
    <property type="entry name" value="Cycloisomerase_2"/>
</dbReference>
<comment type="similarity">
    <text evidence="1">Belongs to the cycloisomerase 2 family.</text>
</comment>
<keyword evidence="2" id="KW-0313">Glucose metabolism</keyword>
<sequence>MLLVSVLSVSAANAYYLPRIATLSNAAEGNELLVFTHIPGKGIVKLDSVATGGAGTGAPMISNQDGLIVSENGDFIYAINTGSDSLSVFKIGEKSVKLIQTVDAQGSQPISLAQYGDLLYVVNQGSDNIAGYKVRRNGKLLALPNSSAPLSGTGTAPAQISFTPDGKFLVVTEKLTDLIVTYPVLEDGRPGELVATESALPVPFGFDFDRFGHLVVSEATVGGGPDIGLGAGVSSYDVNEDGSLTVLTGGVVNSGRAACWVVFNKGGRVAYVTNTITNTLSIYRTNRRGDLSLINDIAATTEDNFPVDIALSENGRIVYTLTNGEGTIDAFFVKGRRADLKEVADTDELPGSSNGLITF</sequence>
<dbReference type="Pfam" id="PF10282">
    <property type="entry name" value="Lactonase"/>
    <property type="match status" value="3"/>
</dbReference>
<dbReference type="EMBL" id="BAABWN010000001">
    <property type="protein sequence ID" value="GAA6166418.1"/>
    <property type="molecule type" value="Genomic_DNA"/>
</dbReference>
<dbReference type="Proteomes" id="UP001465153">
    <property type="component" value="Unassembled WGS sequence"/>
</dbReference>
<evidence type="ECO:0000256" key="1">
    <source>
        <dbReference type="ARBA" id="ARBA00005564"/>
    </source>
</evidence>
<accession>A0ABQ0A4G0</accession>
<dbReference type="InterPro" id="IPR015943">
    <property type="entry name" value="WD40/YVTN_repeat-like_dom_sf"/>
</dbReference>
<gene>
    <name evidence="3" type="ORF">NBRC116591_02280</name>
</gene>
<evidence type="ECO:0000313" key="3">
    <source>
        <dbReference type="EMBL" id="GAA6166418.1"/>
    </source>
</evidence>
<keyword evidence="4" id="KW-1185">Reference proteome</keyword>
<dbReference type="PANTHER" id="PTHR30344">
    <property type="entry name" value="6-PHOSPHOGLUCONOLACTONASE-RELATED"/>
    <property type="match status" value="1"/>
</dbReference>
<evidence type="ECO:0000256" key="2">
    <source>
        <dbReference type="ARBA" id="ARBA00022526"/>
    </source>
</evidence>
<comment type="caution">
    <text evidence="3">The sequence shown here is derived from an EMBL/GenBank/DDBJ whole genome shotgun (WGS) entry which is preliminary data.</text>
</comment>
<name>A0ABQ0A4G0_9GAMM</name>
<protein>
    <recommendedName>
        <fullName evidence="5">3-carboxymuconate cyclase</fullName>
    </recommendedName>
</protein>
<evidence type="ECO:0000313" key="4">
    <source>
        <dbReference type="Proteomes" id="UP001465153"/>
    </source>
</evidence>